<protein>
    <recommendedName>
        <fullName evidence="3">HNH endonuclease</fullName>
    </recommendedName>
</protein>
<evidence type="ECO:0000313" key="1">
    <source>
        <dbReference type="EMBL" id="ANF27714.1"/>
    </source>
</evidence>
<dbReference type="OrthoDB" id="9802640at2"/>
<dbReference type="RefSeq" id="WP_045425909.1">
    <property type="nucleotide sequence ID" value="NZ_CP015641.1"/>
</dbReference>
<evidence type="ECO:0000313" key="2">
    <source>
        <dbReference type="Proteomes" id="UP000077787"/>
    </source>
</evidence>
<dbReference type="Proteomes" id="UP000077787">
    <property type="component" value="Chromosome"/>
</dbReference>
<accession>A0A172WW32</accession>
<reference evidence="1 2" key="1">
    <citation type="submission" date="2016-05" db="EMBL/GenBank/DDBJ databases">
        <title>Genome sequence of Pseudomonas stutzeri 273 and identification of the exopolysaccharide biosynthesis locus.</title>
        <authorList>
            <person name="Wu S."/>
            <person name="Sun C."/>
        </authorList>
    </citation>
    <scope>NUCLEOTIDE SEQUENCE [LARGE SCALE GENOMIC DNA]</scope>
    <source>
        <strain evidence="1 2">273</strain>
    </source>
</reference>
<gene>
    <name evidence="1" type="ORF">PS273GM_22550</name>
</gene>
<dbReference type="AlphaFoldDB" id="A0A172WW32"/>
<dbReference type="PANTHER" id="PTHR37827">
    <property type="entry name" value="TUDOR DOMAIN-CONTAINING PROTEIN"/>
    <property type="match status" value="1"/>
</dbReference>
<sequence length="106" mass="12362">MTPLLRLPDPPEACELCLRQTPLTRHHLIPKALHGKSYVRKRFGREERITATLWVCRPCHNQIHRLFSEKELALRYNSRDALLADPGLRTFVDWLSTKPAGFVPRH</sequence>
<organism evidence="1 2">
    <name type="scientific">Stutzerimonas stutzeri</name>
    <name type="common">Pseudomonas stutzeri</name>
    <dbReference type="NCBI Taxonomy" id="316"/>
    <lineage>
        <taxon>Bacteria</taxon>
        <taxon>Pseudomonadati</taxon>
        <taxon>Pseudomonadota</taxon>
        <taxon>Gammaproteobacteria</taxon>
        <taxon>Pseudomonadales</taxon>
        <taxon>Pseudomonadaceae</taxon>
        <taxon>Stutzerimonas</taxon>
    </lineage>
</organism>
<evidence type="ECO:0008006" key="3">
    <source>
        <dbReference type="Google" id="ProtNLM"/>
    </source>
</evidence>
<dbReference type="PANTHER" id="PTHR37827:SF1">
    <property type="entry name" value="HNH DOMAIN-CONTAINING PROTEIN"/>
    <property type="match status" value="1"/>
</dbReference>
<proteinExistence type="predicted"/>
<name>A0A172WW32_STUST</name>
<dbReference type="EMBL" id="CP015641">
    <property type="protein sequence ID" value="ANF27714.1"/>
    <property type="molecule type" value="Genomic_DNA"/>
</dbReference>